<gene>
    <name evidence="4" type="ORF">FRUB_00316</name>
</gene>
<keyword evidence="5" id="KW-1185">Reference proteome</keyword>
<evidence type="ECO:0000256" key="1">
    <source>
        <dbReference type="ARBA" id="ARBA00004328"/>
    </source>
</evidence>
<feature type="compositionally biased region" description="Acidic residues" evidence="2">
    <location>
        <begin position="50"/>
        <end position="61"/>
    </location>
</feature>
<evidence type="ECO:0000313" key="5">
    <source>
        <dbReference type="Proteomes" id="UP000214646"/>
    </source>
</evidence>
<proteinExistence type="predicted"/>
<reference evidence="5" key="1">
    <citation type="submission" date="2017-06" db="EMBL/GenBank/DDBJ databases">
        <title>Genome analysis of Fimbriiglobus ruber SP5, the first member of the order Planctomycetales with confirmed chitinolytic capability.</title>
        <authorList>
            <person name="Ravin N.V."/>
            <person name="Rakitin A.L."/>
            <person name="Ivanova A.A."/>
            <person name="Beletsky A.V."/>
            <person name="Kulichevskaya I.S."/>
            <person name="Mardanov A.V."/>
            <person name="Dedysh S.N."/>
        </authorList>
    </citation>
    <scope>NUCLEOTIDE SEQUENCE [LARGE SCALE GENOMIC DNA]</scope>
    <source>
        <strain evidence="5">SP5</strain>
    </source>
</reference>
<dbReference type="InterPro" id="IPR054612">
    <property type="entry name" value="Phage_capsid-like_C"/>
</dbReference>
<protein>
    <submittedName>
        <fullName evidence="4">Major capsid protein, HK97 family</fullName>
    </submittedName>
</protein>
<dbReference type="Proteomes" id="UP000214646">
    <property type="component" value="Unassembled WGS sequence"/>
</dbReference>
<feature type="region of interest" description="Disordered" evidence="2">
    <location>
        <begin position="34"/>
        <end position="74"/>
    </location>
</feature>
<name>A0A225EE85_9BACT</name>
<organism evidence="4 5">
    <name type="scientific">Fimbriiglobus ruber</name>
    <dbReference type="NCBI Taxonomy" id="1908690"/>
    <lineage>
        <taxon>Bacteria</taxon>
        <taxon>Pseudomonadati</taxon>
        <taxon>Planctomycetota</taxon>
        <taxon>Planctomycetia</taxon>
        <taxon>Gemmatales</taxon>
        <taxon>Gemmataceae</taxon>
        <taxon>Fimbriiglobus</taxon>
    </lineage>
</organism>
<evidence type="ECO:0000256" key="2">
    <source>
        <dbReference type="SAM" id="MobiDB-lite"/>
    </source>
</evidence>
<comment type="subcellular location">
    <subcellularLocation>
        <location evidence="1">Virion</location>
    </subcellularLocation>
</comment>
<dbReference type="Pfam" id="PF05065">
    <property type="entry name" value="Phage_capsid"/>
    <property type="match status" value="1"/>
</dbReference>
<dbReference type="InterPro" id="IPR024455">
    <property type="entry name" value="Phage_capsid"/>
</dbReference>
<feature type="domain" description="Phage capsid-like C-terminal" evidence="3">
    <location>
        <begin position="178"/>
        <end position="416"/>
    </location>
</feature>
<dbReference type="SUPFAM" id="SSF56563">
    <property type="entry name" value="Major capsid protein gp5"/>
    <property type="match status" value="1"/>
</dbReference>
<dbReference type="AlphaFoldDB" id="A0A225EE85"/>
<feature type="compositionally biased region" description="Basic and acidic residues" evidence="2">
    <location>
        <begin position="63"/>
        <end position="74"/>
    </location>
</feature>
<evidence type="ECO:0000313" key="4">
    <source>
        <dbReference type="EMBL" id="OWK46617.1"/>
    </source>
</evidence>
<dbReference type="EMBL" id="NIDE01000001">
    <property type="protein sequence ID" value="OWK46617.1"/>
    <property type="molecule type" value="Genomic_DNA"/>
</dbReference>
<evidence type="ECO:0000259" key="3">
    <source>
        <dbReference type="Pfam" id="PF05065"/>
    </source>
</evidence>
<accession>A0A225EE85</accession>
<comment type="caution">
    <text evidence="4">The sequence shown here is derived from an EMBL/GenBank/DDBJ whole genome shotgun (WGS) entry which is preliminary data.</text>
</comment>
<sequence length="484" mass="51723">MAVLALVMDRDFGQNSAGDVVHCDEELAQHLADSGMAHLADESEVNGGDDKEEDQPEDNMEPEAGKDDKPAPKPVEESFRAAQDILIKGVEKAVTNLTNTVKRPAVKATKAHRTGAENVHVAGSDHARTGGFKSMGDFASSAFARSKGDWNAAKKFSKWQDVISTKATGMSIAGSHVGSDLVPQEWAEELFRLAFKDVPDLLSMCQRYKMHNQIENIPTFVQSSATSGITAAVTAETTTASAGTIAASVQPTATVQLSLTKEGVLVNLSDEIMRFNSYNLESHIKQVVPERLCYYINDAIVNGNSGSNVNLIGNAATVFIGRAAANAINILDVYNMRAALFNSYRTGACWLVNPSTTPNLYTMGFPNSSASTQIPVFLPGTGWGGAGPAPLGQLAGFPIYELENVPGLGSTGDLLLVHMPSIAAGYSELIADYTKALYFNIAQDSFRFLFYFSTVNPLTVPYTRKNGSYASNIVALNSGSLGSI</sequence>
<dbReference type="NCBIfam" id="TIGR01554">
    <property type="entry name" value="major_cap_HK97"/>
    <property type="match status" value="1"/>
</dbReference>